<dbReference type="InterPro" id="IPR002933">
    <property type="entry name" value="Peptidase_M20"/>
</dbReference>
<dbReference type="EMBL" id="RLIH01000010">
    <property type="protein sequence ID" value="RVU54410.1"/>
    <property type="molecule type" value="Genomic_DNA"/>
</dbReference>
<dbReference type="RefSeq" id="WP_127724793.1">
    <property type="nucleotide sequence ID" value="NZ_RLIH01000010.1"/>
</dbReference>
<name>A0A437S5X4_9FIRM</name>
<evidence type="ECO:0000256" key="1">
    <source>
        <dbReference type="ARBA" id="ARBA00001947"/>
    </source>
</evidence>
<evidence type="ECO:0000256" key="2">
    <source>
        <dbReference type="ARBA" id="ARBA00022670"/>
    </source>
</evidence>
<comment type="cofactor">
    <cofactor evidence="1">
        <name>Zn(2+)</name>
        <dbReference type="ChEBI" id="CHEBI:29105"/>
    </cofactor>
</comment>
<dbReference type="InterPro" id="IPR011650">
    <property type="entry name" value="Peptidase_M20_dimer"/>
</dbReference>
<dbReference type="Proteomes" id="UP000288812">
    <property type="component" value="Unassembled WGS sequence"/>
</dbReference>
<dbReference type="Gene3D" id="3.30.70.360">
    <property type="match status" value="1"/>
</dbReference>
<dbReference type="PANTHER" id="PTHR42994:SF2">
    <property type="entry name" value="PEPTIDASE"/>
    <property type="match status" value="1"/>
</dbReference>
<comment type="caution">
    <text evidence="8">The sequence shown here is derived from an EMBL/GenBank/DDBJ whole genome shotgun (WGS) entry which is preliminary data.</text>
</comment>
<feature type="domain" description="Peptidase M20 dimerisation" evidence="7">
    <location>
        <begin position="181"/>
        <end position="272"/>
    </location>
</feature>
<keyword evidence="3" id="KW-0479">Metal-binding</keyword>
<accession>A0A437S5X4</accession>
<dbReference type="NCBIfam" id="TIGR01883">
    <property type="entry name" value="PepT-like"/>
    <property type="match status" value="1"/>
</dbReference>
<dbReference type="SUPFAM" id="SSF55031">
    <property type="entry name" value="Bacterial exopeptidase dimerisation domain"/>
    <property type="match status" value="1"/>
</dbReference>
<evidence type="ECO:0000313" key="8">
    <source>
        <dbReference type="EMBL" id="RVU54410.1"/>
    </source>
</evidence>
<keyword evidence="6" id="KW-0482">Metalloprotease</keyword>
<dbReference type="GO" id="GO:0008237">
    <property type="term" value="F:metallopeptidase activity"/>
    <property type="evidence" value="ECO:0007669"/>
    <property type="project" value="UniProtKB-KW"/>
</dbReference>
<keyword evidence="2" id="KW-0645">Protease</keyword>
<evidence type="ECO:0000256" key="4">
    <source>
        <dbReference type="ARBA" id="ARBA00022801"/>
    </source>
</evidence>
<evidence type="ECO:0000259" key="7">
    <source>
        <dbReference type="Pfam" id="PF07687"/>
    </source>
</evidence>
<dbReference type="Pfam" id="PF07687">
    <property type="entry name" value="M20_dimer"/>
    <property type="match status" value="1"/>
</dbReference>
<gene>
    <name evidence="8" type="ORF">EF514_07390</name>
</gene>
<dbReference type="InterPro" id="IPR036264">
    <property type="entry name" value="Bact_exopeptidase_dim_dom"/>
</dbReference>
<keyword evidence="4 8" id="KW-0378">Hydrolase</keyword>
<dbReference type="GO" id="GO:0046872">
    <property type="term" value="F:metal ion binding"/>
    <property type="evidence" value="ECO:0007669"/>
    <property type="project" value="UniProtKB-KW"/>
</dbReference>
<keyword evidence="5" id="KW-0862">Zinc</keyword>
<keyword evidence="9" id="KW-1185">Reference proteome</keyword>
<reference evidence="8 9" key="1">
    <citation type="submission" date="2018-11" db="EMBL/GenBank/DDBJ databases">
        <title>Genome sequencing and assembly of Anaerosphaera sp. nov., GS7-6-2.</title>
        <authorList>
            <person name="Rettenmaier R."/>
            <person name="Liebl W."/>
            <person name="Zverlov V."/>
        </authorList>
    </citation>
    <scope>NUCLEOTIDE SEQUENCE [LARGE SCALE GENOMIC DNA]</scope>
    <source>
        <strain evidence="8 9">GS7-6-2</strain>
    </source>
</reference>
<evidence type="ECO:0000256" key="3">
    <source>
        <dbReference type="ARBA" id="ARBA00022723"/>
    </source>
</evidence>
<evidence type="ECO:0000313" key="9">
    <source>
        <dbReference type="Proteomes" id="UP000288812"/>
    </source>
</evidence>
<proteinExistence type="predicted"/>
<dbReference type="OrthoDB" id="9773892at2"/>
<dbReference type="GO" id="GO:0006508">
    <property type="term" value="P:proteolysis"/>
    <property type="evidence" value="ECO:0007669"/>
    <property type="project" value="UniProtKB-KW"/>
</dbReference>
<evidence type="ECO:0000256" key="5">
    <source>
        <dbReference type="ARBA" id="ARBA00022833"/>
    </source>
</evidence>
<dbReference type="Pfam" id="PF01546">
    <property type="entry name" value="Peptidase_M20"/>
    <property type="match status" value="1"/>
</dbReference>
<organism evidence="8 9">
    <name type="scientific">Anaerosphaera multitolerans</name>
    <dbReference type="NCBI Taxonomy" id="2487351"/>
    <lineage>
        <taxon>Bacteria</taxon>
        <taxon>Bacillati</taxon>
        <taxon>Bacillota</taxon>
        <taxon>Tissierellia</taxon>
        <taxon>Tissierellales</taxon>
        <taxon>Peptoniphilaceae</taxon>
        <taxon>Anaerosphaera</taxon>
    </lineage>
</organism>
<dbReference type="InterPro" id="IPR010162">
    <property type="entry name" value="PepT-like"/>
</dbReference>
<sequence>MNKNRLVNTFMNLVRIDSESKNEGKFHEYLKNRCKEIGLQTYEDNTKKETGLGAGNLLCTLEANSDLPPLMFCCHTDTVQPGIGIKPFIDNEIIYSEGNTILAADDKAGIAAILEMITVLQETNINHGKIELLFTPGEEIGLLGISAFDMTKLESKYGYVLDSAGPVGGILMASPNLYFIEATFHGKAAHAGVEPELGASAIQMAAKSISKMKLGRVDQLTTSNIGTIKGGIATNVVPETAHLTAEIRSISEDQCYALLSEMKQIMYSAAREFNGSVEINTKKLSTGYQLKDSSYVVNLAGDAFNQLNIPIDQQISGGASDANVLNANGIETVNLAIGYEKIHTTEEFIPIAELEKITNVAIYLATNHYA</sequence>
<dbReference type="InterPro" id="IPR001261">
    <property type="entry name" value="ArgE/DapE_CS"/>
</dbReference>
<dbReference type="SUPFAM" id="SSF53187">
    <property type="entry name" value="Zn-dependent exopeptidases"/>
    <property type="match status" value="1"/>
</dbReference>
<dbReference type="Gene3D" id="3.40.630.10">
    <property type="entry name" value="Zn peptidases"/>
    <property type="match status" value="1"/>
</dbReference>
<dbReference type="AlphaFoldDB" id="A0A437S5X4"/>
<dbReference type="PANTHER" id="PTHR42994">
    <property type="entry name" value="PEPTIDASE T"/>
    <property type="match status" value="1"/>
</dbReference>
<evidence type="ECO:0000256" key="6">
    <source>
        <dbReference type="ARBA" id="ARBA00023049"/>
    </source>
</evidence>
<dbReference type="PROSITE" id="PS00759">
    <property type="entry name" value="ARGE_DAPE_CPG2_2"/>
    <property type="match status" value="1"/>
</dbReference>
<protein>
    <submittedName>
        <fullName evidence="8">M20/M25/M40 family metallo-hydrolase</fullName>
    </submittedName>
</protein>